<sequence>MTPKALLLATLASASLLAAGSVQAADPAIKLHQGDMFTDPVGTVLNVSVTNGTPATLASVEVTCDFTSGGKPAGQASTTIYNIVAGAKGEDQVHLMGPEADAATCAIASTSATK</sequence>
<dbReference type="AlphaFoldDB" id="A0A6P1YLM2"/>
<dbReference type="Proteomes" id="UP000464751">
    <property type="component" value="Chromosome"/>
</dbReference>
<dbReference type="EMBL" id="CP048630">
    <property type="protein sequence ID" value="QIB34337.1"/>
    <property type="molecule type" value="Genomic_DNA"/>
</dbReference>
<evidence type="ECO:0000313" key="3">
    <source>
        <dbReference type="Proteomes" id="UP000464751"/>
    </source>
</evidence>
<reference evidence="2 3" key="1">
    <citation type="submission" date="2020-02" db="EMBL/GenBank/DDBJ databases">
        <authorList>
            <person name="Li G."/>
        </authorList>
    </citation>
    <scope>NUCLEOTIDE SEQUENCE [LARGE SCALE GENOMIC DNA]</scope>
    <source>
        <strain evidence="2 3">DSM 102029</strain>
    </source>
</reference>
<evidence type="ECO:0000256" key="1">
    <source>
        <dbReference type="SAM" id="SignalP"/>
    </source>
</evidence>
<dbReference type="RefSeq" id="WP_163075481.1">
    <property type="nucleotide sequence ID" value="NZ_CP048630.1"/>
</dbReference>
<organism evidence="2 3">
    <name type="scientific">Ancylobacter pratisalsi</name>
    <dbReference type="NCBI Taxonomy" id="1745854"/>
    <lineage>
        <taxon>Bacteria</taxon>
        <taxon>Pseudomonadati</taxon>
        <taxon>Pseudomonadota</taxon>
        <taxon>Alphaproteobacteria</taxon>
        <taxon>Hyphomicrobiales</taxon>
        <taxon>Xanthobacteraceae</taxon>
        <taxon>Ancylobacter</taxon>
    </lineage>
</organism>
<feature type="signal peptide" evidence="1">
    <location>
        <begin position="1"/>
        <end position="24"/>
    </location>
</feature>
<keyword evidence="3" id="KW-1185">Reference proteome</keyword>
<keyword evidence="1" id="KW-0732">Signal</keyword>
<dbReference type="KEGG" id="apra:G3A50_11930"/>
<proteinExistence type="predicted"/>
<feature type="chain" id="PRO_5026686971" evidence="1">
    <location>
        <begin position="25"/>
        <end position="114"/>
    </location>
</feature>
<name>A0A6P1YLM2_9HYPH</name>
<accession>A0A6P1YLM2</accession>
<evidence type="ECO:0000313" key="2">
    <source>
        <dbReference type="EMBL" id="QIB34337.1"/>
    </source>
</evidence>
<gene>
    <name evidence="2" type="ORF">G3A50_11930</name>
</gene>
<protein>
    <submittedName>
        <fullName evidence="2">Uncharacterized protein</fullName>
    </submittedName>
</protein>